<dbReference type="RefSeq" id="WP_107823439.1">
    <property type="nucleotide sequence ID" value="NZ_OY782574.1"/>
</dbReference>
<reference evidence="2 3" key="1">
    <citation type="submission" date="2018-04" db="EMBL/GenBank/DDBJ databases">
        <title>Genomic Encyclopedia of Archaeal and Bacterial Type Strains, Phase II (KMG-II): from individual species to whole genera.</title>
        <authorList>
            <person name="Goeker M."/>
        </authorList>
    </citation>
    <scope>NUCLEOTIDE SEQUENCE [LARGE SCALE GENOMIC DNA]</scope>
    <source>
        <strain evidence="2 3">DSM 28823</strain>
    </source>
</reference>
<dbReference type="EMBL" id="QAAD01000020">
    <property type="protein sequence ID" value="PTN07244.1"/>
    <property type="molecule type" value="Genomic_DNA"/>
</dbReference>
<accession>A0A2T5BYD5</accession>
<keyword evidence="3" id="KW-1185">Reference proteome</keyword>
<dbReference type="PROSITE" id="PS51257">
    <property type="entry name" value="PROKAR_LIPOPROTEIN"/>
    <property type="match status" value="1"/>
</dbReference>
<dbReference type="Proteomes" id="UP000243525">
    <property type="component" value="Unassembled WGS sequence"/>
</dbReference>
<proteinExistence type="predicted"/>
<organism evidence="2 3">
    <name type="scientific">Mangrovibacterium marinum</name>
    <dbReference type="NCBI Taxonomy" id="1639118"/>
    <lineage>
        <taxon>Bacteria</taxon>
        <taxon>Pseudomonadati</taxon>
        <taxon>Bacteroidota</taxon>
        <taxon>Bacteroidia</taxon>
        <taxon>Marinilabiliales</taxon>
        <taxon>Prolixibacteraceae</taxon>
        <taxon>Mangrovibacterium</taxon>
    </lineage>
</organism>
<comment type="caution">
    <text evidence="2">The sequence shown here is derived from an EMBL/GenBank/DDBJ whole genome shotgun (WGS) entry which is preliminary data.</text>
</comment>
<evidence type="ECO:0000256" key="1">
    <source>
        <dbReference type="SAM" id="SignalP"/>
    </source>
</evidence>
<feature type="signal peptide" evidence="1">
    <location>
        <begin position="1"/>
        <end position="17"/>
    </location>
</feature>
<keyword evidence="1" id="KW-0732">Signal</keyword>
<sequence length="111" mass="12563">MKLTFFILTLLILASCAGYRTTSLGSVAQHLGVDRDYIIAKYGSPFKVEAYTKDNNAIEILSYKEVVDVESYSYILTSDLYFENNILLKISQQEDVPPGRTIISTNKKEEQ</sequence>
<name>A0A2T5BYD5_9BACT</name>
<evidence type="ECO:0000313" key="3">
    <source>
        <dbReference type="Proteomes" id="UP000243525"/>
    </source>
</evidence>
<protein>
    <submittedName>
        <fullName evidence="2">Uncharacterized protein</fullName>
    </submittedName>
</protein>
<feature type="chain" id="PRO_5015600481" evidence="1">
    <location>
        <begin position="18"/>
        <end position="111"/>
    </location>
</feature>
<dbReference type="OrthoDB" id="1496092at2"/>
<evidence type="ECO:0000313" key="2">
    <source>
        <dbReference type="EMBL" id="PTN07244.1"/>
    </source>
</evidence>
<gene>
    <name evidence="2" type="ORF">C8N47_12029</name>
</gene>
<dbReference type="AlphaFoldDB" id="A0A2T5BYD5"/>